<dbReference type="KEGG" id="dmr:Deima_3090"/>
<dbReference type="RefSeq" id="WP_013558222.1">
    <property type="nucleotide sequence ID" value="NC_014958.1"/>
</dbReference>
<proteinExistence type="predicted"/>
<keyword evidence="1" id="KW-0472">Membrane</keyword>
<reference evidence="3" key="2">
    <citation type="submission" date="2011-01" db="EMBL/GenBank/DDBJ databases">
        <title>The complete genome of Deinococcus maricopensis DSM 21211.</title>
        <authorList>
            <consortium name="US DOE Joint Genome Institute (JGI-PGF)"/>
            <person name="Lucas S."/>
            <person name="Copeland A."/>
            <person name="Lapidus A."/>
            <person name="Goodwin L."/>
            <person name="Pitluck S."/>
            <person name="Kyrpides N."/>
            <person name="Mavromatis K."/>
            <person name="Pagani I."/>
            <person name="Ivanova N."/>
            <person name="Ovchinnikova G."/>
            <person name="Zeytun A."/>
            <person name="Detter J.C."/>
            <person name="Han C."/>
            <person name="Land M."/>
            <person name="Hauser L."/>
            <person name="Markowitz V."/>
            <person name="Cheng J.-F."/>
            <person name="Hugenholtz P."/>
            <person name="Woyke T."/>
            <person name="Wu D."/>
            <person name="Pukall R."/>
            <person name="Gehrich-Schroeter G."/>
            <person name="Brambilla E."/>
            <person name="Klenk H.-P."/>
            <person name="Eisen J.A."/>
        </authorList>
    </citation>
    <scope>NUCLEOTIDE SEQUENCE [LARGE SCALE GENOMIC DNA]</scope>
    <source>
        <strain evidence="3">DSM 21211 / LMG 22137 / NRRL B-23946 / LB-34</strain>
    </source>
</reference>
<organism evidence="2 3">
    <name type="scientific">Deinococcus maricopensis (strain DSM 21211 / LMG 22137 / NRRL B-23946 / LB-34)</name>
    <dbReference type="NCBI Taxonomy" id="709986"/>
    <lineage>
        <taxon>Bacteria</taxon>
        <taxon>Thermotogati</taxon>
        <taxon>Deinococcota</taxon>
        <taxon>Deinococci</taxon>
        <taxon>Deinococcales</taxon>
        <taxon>Deinococcaceae</taxon>
        <taxon>Deinococcus</taxon>
    </lineage>
</organism>
<evidence type="ECO:0000313" key="3">
    <source>
        <dbReference type="Proteomes" id="UP000008635"/>
    </source>
</evidence>
<dbReference type="EMBL" id="CP002454">
    <property type="protein sequence ID" value="ADV68719.1"/>
    <property type="molecule type" value="Genomic_DNA"/>
</dbReference>
<evidence type="ECO:0000256" key="1">
    <source>
        <dbReference type="SAM" id="Phobius"/>
    </source>
</evidence>
<gene>
    <name evidence="2" type="ordered locus">Deima_3090</name>
</gene>
<name>E8UC58_DEIML</name>
<accession>E8UC58</accession>
<dbReference type="AlphaFoldDB" id="E8UC58"/>
<protein>
    <submittedName>
        <fullName evidence="2">Uncharacterized protein</fullName>
    </submittedName>
</protein>
<evidence type="ECO:0000313" key="2">
    <source>
        <dbReference type="EMBL" id="ADV68719.1"/>
    </source>
</evidence>
<keyword evidence="3" id="KW-1185">Reference proteome</keyword>
<keyword evidence="1" id="KW-1133">Transmembrane helix</keyword>
<dbReference type="HOGENOM" id="CLU_3182808_0_0_0"/>
<feature type="transmembrane region" description="Helical" evidence="1">
    <location>
        <begin position="20"/>
        <end position="40"/>
    </location>
</feature>
<reference evidence="2 3" key="1">
    <citation type="journal article" date="2011" name="Stand. Genomic Sci.">
        <title>Complete genome sequence of Deinococcus maricopensis type strain (LB-34).</title>
        <authorList>
            <person name="Pukall R."/>
            <person name="Zeytun A."/>
            <person name="Lucas S."/>
            <person name="Lapidus A."/>
            <person name="Hammon N."/>
            <person name="Deshpande S."/>
            <person name="Nolan M."/>
            <person name="Cheng J.F."/>
            <person name="Pitluck S."/>
            <person name="Liolios K."/>
            <person name="Pagani I."/>
            <person name="Mikhailova N."/>
            <person name="Ivanova N."/>
            <person name="Mavromatis K."/>
            <person name="Pati A."/>
            <person name="Tapia R."/>
            <person name="Han C."/>
            <person name="Goodwin L."/>
            <person name="Chen A."/>
            <person name="Palaniappan K."/>
            <person name="Land M."/>
            <person name="Hauser L."/>
            <person name="Chang Y.J."/>
            <person name="Jeffries C.D."/>
            <person name="Brambilla E.M."/>
            <person name="Rohde M."/>
            <person name="Goker M."/>
            <person name="Detter J.C."/>
            <person name="Woyke T."/>
            <person name="Bristow J."/>
            <person name="Eisen J.A."/>
            <person name="Markowitz V."/>
            <person name="Hugenholtz P."/>
            <person name="Kyrpides N.C."/>
            <person name="Klenk H.P."/>
        </authorList>
    </citation>
    <scope>NUCLEOTIDE SEQUENCE [LARGE SCALE GENOMIC DNA]</scope>
    <source>
        <strain evidence="3">DSM 21211 / LMG 22137 / NRRL B-23946 / LB-34</strain>
    </source>
</reference>
<sequence>MQAWVLMGAVLSFAVGVVQLFMGDWGGALWTIGGVALGWYSRQLRR</sequence>
<keyword evidence="1" id="KW-0812">Transmembrane</keyword>
<dbReference type="Proteomes" id="UP000008635">
    <property type="component" value="Chromosome"/>
</dbReference>